<dbReference type="PROSITE" id="PS51257">
    <property type="entry name" value="PROKAR_LIPOPROTEIN"/>
    <property type="match status" value="1"/>
</dbReference>
<organism evidence="1 2">
    <name type="scientific">Frigoriflavimonas asaccharolytica</name>
    <dbReference type="NCBI Taxonomy" id="2735899"/>
    <lineage>
        <taxon>Bacteria</taxon>
        <taxon>Pseudomonadati</taxon>
        <taxon>Bacteroidota</taxon>
        <taxon>Flavobacteriia</taxon>
        <taxon>Flavobacteriales</taxon>
        <taxon>Weeksellaceae</taxon>
        <taxon>Frigoriflavimonas</taxon>
    </lineage>
</organism>
<evidence type="ECO:0000313" key="2">
    <source>
        <dbReference type="Proteomes" id="UP000610746"/>
    </source>
</evidence>
<evidence type="ECO:0008006" key="3">
    <source>
        <dbReference type="Google" id="ProtNLM"/>
    </source>
</evidence>
<keyword evidence="2" id="KW-1185">Reference proteome</keyword>
<sequence>MKKLIYGIAVLALFSCESDVLNSQLENSPKIESTNTDDALARKVIFQASWDEWGRTSKQCNGWGLCNFHSCWFCESTGKYSGKVEVDSVTKEGYLFVVLDPNDLVQNDAIIGNSVFYVDNDIDNSIATLHQGAYNFDSSIGEFGGYKIAITVK</sequence>
<evidence type="ECO:0000313" key="1">
    <source>
        <dbReference type="EMBL" id="NRS93945.1"/>
    </source>
</evidence>
<accession>A0A8J8K6N5</accession>
<protein>
    <recommendedName>
        <fullName evidence="3">Lipoprotein</fullName>
    </recommendedName>
</protein>
<dbReference type="RefSeq" id="WP_173780482.1">
    <property type="nucleotide sequence ID" value="NZ_JABSNO010000033.1"/>
</dbReference>
<proteinExistence type="predicted"/>
<name>A0A8J8K6N5_9FLAO</name>
<dbReference type="Proteomes" id="UP000610746">
    <property type="component" value="Unassembled WGS sequence"/>
</dbReference>
<gene>
    <name evidence="1" type="ORF">HNQ03_003037</name>
</gene>
<reference evidence="1" key="1">
    <citation type="submission" date="2020-05" db="EMBL/GenBank/DDBJ databases">
        <title>Genomic Encyclopedia of Type Strains, Phase IV (KMG-V): Genome sequencing to study the core and pangenomes of soil and plant-associated prokaryotes.</title>
        <authorList>
            <person name="Whitman W."/>
        </authorList>
    </citation>
    <scope>NUCLEOTIDE SEQUENCE</scope>
    <source>
        <strain evidence="1">16F</strain>
    </source>
</reference>
<dbReference type="AlphaFoldDB" id="A0A8J8K6N5"/>
<comment type="caution">
    <text evidence="1">The sequence shown here is derived from an EMBL/GenBank/DDBJ whole genome shotgun (WGS) entry which is preliminary data.</text>
</comment>
<dbReference type="EMBL" id="JABSNO010000033">
    <property type="protein sequence ID" value="NRS93945.1"/>
    <property type="molecule type" value="Genomic_DNA"/>
</dbReference>